<name>A0A3M7SG57_BRAPC</name>
<accession>A0A3M7SG57</accession>
<dbReference type="AlphaFoldDB" id="A0A3M7SG57"/>
<evidence type="ECO:0000313" key="3">
    <source>
        <dbReference type="EMBL" id="RNA34752.1"/>
    </source>
</evidence>
<keyword evidence="4" id="KW-1185">Reference proteome</keyword>
<evidence type="ECO:0000256" key="2">
    <source>
        <dbReference type="SAM" id="SignalP"/>
    </source>
</evidence>
<feature type="signal peptide" evidence="2">
    <location>
        <begin position="1"/>
        <end position="18"/>
    </location>
</feature>
<feature type="region of interest" description="Disordered" evidence="1">
    <location>
        <begin position="93"/>
        <end position="112"/>
    </location>
</feature>
<evidence type="ECO:0000256" key="1">
    <source>
        <dbReference type="SAM" id="MobiDB-lite"/>
    </source>
</evidence>
<dbReference type="EMBL" id="REGN01001423">
    <property type="protein sequence ID" value="RNA34752.1"/>
    <property type="molecule type" value="Genomic_DNA"/>
</dbReference>
<feature type="chain" id="PRO_5018184830" evidence="2">
    <location>
        <begin position="19"/>
        <end position="130"/>
    </location>
</feature>
<comment type="caution">
    <text evidence="3">The sequence shown here is derived from an EMBL/GenBank/DDBJ whole genome shotgun (WGS) entry which is preliminary data.</text>
</comment>
<proteinExistence type="predicted"/>
<protein>
    <submittedName>
        <fullName evidence="3">Uncharacterized protein</fullName>
    </submittedName>
</protein>
<reference evidence="3 4" key="1">
    <citation type="journal article" date="2018" name="Sci. Rep.">
        <title>Genomic signatures of local adaptation to the degree of environmental predictability in rotifers.</title>
        <authorList>
            <person name="Franch-Gras L."/>
            <person name="Hahn C."/>
            <person name="Garcia-Roger E.M."/>
            <person name="Carmona M.J."/>
            <person name="Serra M."/>
            <person name="Gomez A."/>
        </authorList>
    </citation>
    <scope>NUCLEOTIDE SEQUENCE [LARGE SCALE GENOMIC DNA]</scope>
    <source>
        <strain evidence="3">HYR1</strain>
    </source>
</reference>
<organism evidence="3 4">
    <name type="scientific">Brachionus plicatilis</name>
    <name type="common">Marine rotifer</name>
    <name type="synonym">Brachionus muelleri</name>
    <dbReference type="NCBI Taxonomy" id="10195"/>
    <lineage>
        <taxon>Eukaryota</taxon>
        <taxon>Metazoa</taxon>
        <taxon>Spiralia</taxon>
        <taxon>Gnathifera</taxon>
        <taxon>Rotifera</taxon>
        <taxon>Eurotatoria</taxon>
        <taxon>Monogononta</taxon>
        <taxon>Pseudotrocha</taxon>
        <taxon>Ploima</taxon>
        <taxon>Brachionidae</taxon>
        <taxon>Brachionus</taxon>
    </lineage>
</organism>
<keyword evidence="2" id="KW-0732">Signal</keyword>
<evidence type="ECO:0000313" key="4">
    <source>
        <dbReference type="Proteomes" id="UP000276133"/>
    </source>
</evidence>
<sequence>MHLWWYCLIIAFCHHARNERVKEMSAFRLLEEKEMMHQNFLASFNHSLYFEIASIDTNLNNQIIVVTIATILELDKIKTLKCNEYQLEISAENETKGKRGRGRQRKRKVEDEKPGCPLKRIFYGHLTFGI</sequence>
<gene>
    <name evidence="3" type="ORF">BpHYR1_006938</name>
</gene>
<dbReference type="Proteomes" id="UP000276133">
    <property type="component" value="Unassembled WGS sequence"/>
</dbReference>
<feature type="compositionally biased region" description="Basic residues" evidence="1">
    <location>
        <begin position="98"/>
        <end position="107"/>
    </location>
</feature>